<evidence type="ECO:0000256" key="3">
    <source>
        <dbReference type="ARBA" id="ARBA00022989"/>
    </source>
</evidence>
<comment type="similarity">
    <text evidence="5">Belongs to the TIM14 family.</text>
</comment>
<dbReference type="EMBL" id="BSFM01000012">
    <property type="protein sequence ID" value="GLK84234.1"/>
    <property type="molecule type" value="Genomic_DNA"/>
</dbReference>
<dbReference type="AlphaFoldDB" id="A0A9W6NAA1"/>
<accession>A0A9W6NAA1</accession>
<feature type="domain" description="J" evidence="8">
    <location>
        <begin position="182"/>
        <end position="234"/>
    </location>
</feature>
<evidence type="ECO:0000259" key="8">
    <source>
        <dbReference type="PROSITE" id="PS50076"/>
    </source>
</evidence>
<dbReference type="Gene3D" id="1.10.287.110">
    <property type="entry name" value="DnaJ domain"/>
    <property type="match status" value="1"/>
</dbReference>
<keyword evidence="3 7" id="KW-1133">Transmembrane helix</keyword>
<dbReference type="CDD" id="cd06257">
    <property type="entry name" value="DnaJ"/>
    <property type="match status" value="1"/>
</dbReference>
<sequence>MINLLAGAAIVALLYYGLKFFARTDPQRLARLARSVGGWIAILLAGFLGARGHIETALPLGIFGLSLLGWNIGTSGKSPWSRLRRSAGRSSTVRTASLEMVLNHDSGQLAGRVLAGPLAGRELDTLATGEVARLALTLDAESRQLLEAYLDRRAPGWREHAEGEAGRRSAAPPQSGAMTEQQAYEVLGLQPGAGTDEIRKAHRTLMKKLHPDQGGSNYLAARVNEAKDILLRSH</sequence>
<evidence type="ECO:0000256" key="7">
    <source>
        <dbReference type="SAM" id="Phobius"/>
    </source>
</evidence>
<evidence type="ECO:0000313" key="10">
    <source>
        <dbReference type="Proteomes" id="UP001143330"/>
    </source>
</evidence>
<feature type="transmembrane region" description="Helical" evidence="7">
    <location>
        <begin position="32"/>
        <end position="50"/>
    </location>
</feature>
<dbReference type="PRINTS" id="PR00625">
    <property type="entry name" value="JDOMAIN"/>
</dbReference>
<dbReference type="PROSITE" id="PS50076">
    <property type="entry name" value="DNAJ_2"/>
    <property type="match status" value="1"/>
</dbReference>
<evidence type="ECO:0000256" key="6">
    <source>
        <dbReference type="SAM" id="MobiDB-lite"/>
    </source>
</evidence>
<dbReference type="Pfam" id="PF00226">
    <property type="entry name" value="DnaJ"/>
    <property type="match status" value="1"/>
</dbReference>
<comment type="caution">
    <text evidence="9">The sequence shown here is derived from an EMBL/GenBank/DDBJ whole genome shotgun (WGS) entry which is preliminary data.</text>
</comment>
<dbReference type="InterPro" id="IPR001623">
    <property type="entry name" value="DnaJ_domain"/>
</dbReference>
<dbReference type="SUPFAM" id="SSF46565">
    <property type="entry name" value="Chaperone J-domain"/>
    <property type="match status" value="1"/>
</dbReference>
<evidence type="ECO:0000256" key="1">
    <source>
        <dbReference type="ARBA" id="ARBA00004167"/>
    </source>
</evidence>
<dbReference type="InterPro" id="IPR036869">
    <property type="entry name" value="J_dom_sf"/>
</dbReference>
<protein>
    <submittedName>
        <fullName evidence="9">Molecular chaperone DnaJ</fullName>
    </submittedName>
</protein>
<evidence type="ECO:0000313" key="9">
    <source>
        <dbReference type="EMBL" id="GLK84234.1"/>
    </source>
</evidence>
<keyword evidence="2 7" id="KW-0812">Transmembrane</keyword>
<dbReference type="SMART" id="SM00271">
    <property type="entry name" value="DnaJ"/>
    <property type="match status" value="1"/>
</dbReference>
<feature type="compositionally biased region" description="Basic and acidic residues" evidence="6">
    <location>
        <begin position="157"/>
        <end position="167"/>
    </location>
</feature>
<dbReference type="GO" id="GO:0016020">
    <property type="term" value="C:membrane"/>
    <property type="evidence" value="ECO:0007669"/>
    <property type="project" value="UniProtKB-SubCell"/>
</dbReference>
<evidence type="ECO:0000256" key="5">
    <source>
        <dbReference type="ARBA" id="ARBA00038105"/>
    </source>
</evidence>
<name>A0A9W6NAA1_9HYPH</name>
<comment type="subcellular location">
    <subcellularLocation>
        <location evidence="1">Membrane</location>
        <topology evidence="1">Single-pass membrane protein</topology>
    </subcellularLocation>
</comment>
<gene>
    <name evidence="9" type="ORF">GCM10017653_23040</name>
</gene>
<keyword evidence="4 7" id="KW-0472">Membrane</keyword>
<proteinExistence type="inferred from homology"/>
<dbReference type="PANTHER" id="PTHR12763:SF28">
    <property type="entry name" value="GEO10507P1-RELATED"/>
    <property type="match status" value="1"/>
</dbReference>
<evidence type="ECO:0000256" key="2">
    <source>
        <dbReference type="ARBA" id="ARBA00022692"/>
    </source>
</evidence>
<feature type="region of interest" description="Disordered" evidence="6">
    <location>
        <begin position="157"/>
        <end position="180"/>
    </location>
</feature>
<evidence type="ECO:0000256" key="4">
    <source>
        <dbReference type="ARBA" id="ARBA00023136"/>
    </source>
</evidence>
<dbReference type="RefSeq" id="WP_246545958.1">
    <property type="nucleotide sequence ID" value="NZ_BSFM01000012.1"/>
</dbReference>
<dbReference type="FunFam" id="1.10.287.110:FF:000001">
    <property type="entry name" value="Import inner membrane translocase subunit tim14"/>
    <property type="match status" value="1"/>
</dbReference>
<reference evidence="9" key="1">
    <citation type="journal article" date="2014" name="Int. J. Syst. Evol. Microbiol.">
        <title>Complete genome sequence of Corynebacterium casei LMG S-19264T (=DSM 44701T), isolated from a smear-ripened cheese.</title>
        <authorList>
            <consortium name="US DOE Joint Genome Institute (JGI-PGF)"/>
            <person name="Walter F."/>
            <person name="Albersmeier A."/>
            <person name="Kalinowski J."/>
            <person name="Ruckert C."/>
        </authorList>
    </citation>
    <scope>NUCLEOTIDE SEQUENCE</scope>
    <source>
        <strain evidence="9">VKM B-2789</strain>
    </source>
</reference>
<keyword evidence="10" id="KW-1185">Reference proteome</keyword>
<organism evidence="9 10">
    <name type="scientific">Ancylobacter defluvii</name>
    <dbReference type="NCBI Taxonomy" id="1282440"/>
    <lineage>
        <taxon>Bacteria</taxon>
        <taxon>Pseudomonadati</taxon>
        <taxon>Pseudomonadota</taxon>
        <taxon>Alphaproteobacteria</taxon>
        <taxon>Hyphomicrobiales</taxon>
        <taxon>Xanthobacteraceae</taxon>
        <taxon>Ancylobacter</taxon>
    </lineage>
</organism>
<dbReference type="Proteomes" id="UP001143330">
    <property type="component" value="Unassembled WGS sequence"/>
</dbReference>
<reference evidence="9" key="2">
    <citation type="submission" date="2023-01" db="EMBL/GenBank/DDBJ databases">
        <authorList>
            <person name="Sun Q."/>
            <person name="Evtushenko L."/>
        </authorList>
    </citation>
    <scope>NUCLEOTIDE SEQUENCE</scope>
    <source>
        <strain evidence="9">VKM B-2789</strain>
    </source>
</reference>
<dbReference type="PANTHER" id="PTHR12763">
    <property type="match status" value="1"/>
</dbReference>